<dbReference type="GO" id="GO:0015271">
    <property type="term" value="F:outward rectifier potassium channel activity"/>
    <property type="evidence" value="ECO:0000318"/>
    <property type="project" value="GO_Central"/>
</dbReference>
<feature type="transmembrane region" description="Helical" evidence="10">
    <location>
        <begin position="140"/>
        <end position="168"/>
    </location>
</feature>
<keyword evidence="3 8" id="KW-0812">Transmembrane</keyword>
<dbReference type="WormBase" id="F17C8.5">
    <property type="protein sequence ID" value="CE00959"/>
    <property type="gene ID" value="WBGene00006661"/>
    <property type="gene designation" value="twk-6"/>
</dbReference>
<evidence type="ECO:0000256" key="1">
    <source>
        <dbReference type="ARBA" id="ARBA00004141"/>
    </source>
</evidence>
<dbReference type="InParanoid" id="Q19525"/>
<feature type="transmembrane region" description="Helical" evidence="10">
    <location>
        <begin position="254"/>
        <end position="277"/>
    </location>
</feature>
<dbReference type="OrthoDB" id="5867164at2759"/>
<dbReference type="PRINTS" id="PR01333">
    <property type="entry name" value="2POREKCHANEL"/>
</dbReference>
<dbReference type="SMR" id="Q19525"/>
<evidence type="ECO:0000256" key="5">
    <source>
        <dbReference type="ARBA" id="ARBA00023065"/>
    </source>
</evidence>
<dbReference type="RefSeq" id="NP_497973.1">
    <property type="nucleotide sequence ID" value="NM_065572.2"/>
</dbReference>
<feature type="compositionally biased region" description="Polar residues" evidence="9">
    <location>
        <begin position="15"/>
        <end position="24"/>
    </location>
</feature>
<feature type="transmembrane region" description="Helical" evidence="10">
    <location>
        <begin position="34"/>
        <end position="60"/>
    </location>
</feature>
<reference evidence="12 13" key="1">
    <citation type="journal article" date="1998" name="Science">
        <title>Genome sequence of the nematode C. elegans: a platform for investigating biology.</title>
        <authorList>
            <consortium name="The C. elegans sequencing consortium"/>
            <person name="Sulson J.E."/>
            <person name="Waterston R."/>
        </authorList>
    </citation>
    <scope>NUCLEOTIDE SEQUENCE [LARGE SCALE GENOMIC DNA]</scope>
    <source>
        <strain evidence="12 13">Bristol N2</strain>
    </source>
</reference>
<comment type="similarity">
    <text evidence="8">Belongs to the two pore domain potassium channel (TC 1.A.1.8) family.</text>
</comment>
<dbReference type="SUPFAM" id="SSF81324">
    <property type="entry name" value="Voltage-gated potassium channels"/>
    <property type="match status" value="2"/>
</dbReference>
<evidence type="ECO:0000256" key="6">
    <source>
        <dbReference type="ARBA" id="ARBA00023136"/>
    </source>
</evidence>
<evidence type="ECO:0000259" key="11">
    <source>
        <dbReference type="Pfam" id="PF07885"/>
    </source>
</evidence>
<dbReference type="AGR" id="WB:WBGene00006661"/>
<evidence type="ECO:0000313" key="14">
    <source>
        <dbReference type="WormBase" id="F17C8.5"/>
    </source>
</evidence>
<feature type="compositionally biased region" description="Acidic residues" evidence="9">
    <location>
        <begin position="1"/>
        <end position="10"/>
    </location>
</feature>
<dbReference type="Pfam" id="PF07885">
    <property type="entry name" value="Ion_trans_2"/>
    <property type="match status" value="2"/>
</dbReference>
<evidence type="ECO:0000313" key="12">
    <source>
        <dbReference type="EMBL" id="CAA84797.1"/>
    </source>
</evidence>
<proteinExistence type="inferred from homology"/>
<keyword evidence="6 10" id="KW-0472">Membrane</keyword>
<dbReference type="STRING" id="6239.F17C8.5.1"/>
<feature type="domain" description="Potassium channel" evidence="11">
    <location>
        <begin position="214"/>
        <end position="258"/>
    </location>
</feature>
<dbReference type="CTD" id="192070"/>
<sequence length="347" mass="38956">MYTDEGEYSGDTDHGGSTMQKMSPNTRQNFRQNVNVVVCLSAAITLLVFNLIGAGIFYLAETQNSSESLNENSEVSKCLHNLPIGGKITAEMKSKLGKCLTKSSRIDGFGKAIFFSWTLYSTVGYGSLYPHSTLGRYLTIFYSLLMIPVFIAFKFEFGTFLAHFLVVVSNRTRLAVKKAYYKLSQNPENAETPSNSLQHDYLIFLSSLLLCSISLLSSSALFSSIENISYLSSVYFGIITMFLIGIGDIVPTNLVWFSGYCMLFLISDVLSNQIFYFCQARVRYFFHILARKILLLREEDDGFQLETTVSLQHIPIINSQCMPSLVLDCEKEELDNDEKLISSLTST</sequence>
<dbReference type="GO" id="GO:0022841">
    <property type="term" value="F:potassium ion leak channel activity"/>
    <property type="evidence" value="ECO:0000318"/>
    <property type="project" value="GO_Central"/>
</dbReference>
<keyword evidence="7 8" id="KW-0407">Ion channel</keyword>
<dbReference type="OMA" id="FKFEFGT"/>
<organism evidence="12 13">
    <name type="scientific">Caenorhabditis elegans</name>
    <dbReference type="NCBI Taxonomy" id="6239"/>
    <lineage>
        <taxon>Eukaryota</taxon>
        <taxon>Metazoa</taxon>
        <taxon>Ecdysozoa</taxon>
        <taxon>Nematoda</taxon>
        <taxon>Chromadorea</taxon>
        <taxon>Rhabditida</taxon>
        <taxon>Rhabditina</taxon>
        <taxon>Rhabditomorpha</taxon>
        <taxon>Rhabditoidea</taxon>
        <taxon>Rhabditidae</taxon>
        <taxon>Peloderinae</taxon>
        <taxon>Caenorhabditis</taxon>
    </lineage>
</organism>
<feature type="domain" description="Potassium channel" evidence="11">
    <location>
        <begin position="105"/>
        <end position="161"/>
    </location>
</feature>
<evidence type="ECO:0000256" key="3">
    <source>
        <dbReference type="ARBA" id="ARBA00022692"/>
    </source>
</evidence>
<feature type="region of interest" description="Disordered" evidence="9">
    <location>
        <begin position="1"/>
        <end position="24"/>
    </location>
</feature>
<dbReference type="Gene3D" id="1.10.287.70">
    <property type="match status" value="1"/>
</dbReference>
<dbReference type="GO" id="GO:0071805">
    <property type="term" value="P:potassium ion transmembrane transport"/>
    <property type="evidence" value="ECO:0000318"/>
    <property type="project" value="GO_Central"/>
</dbReference>
<dbReference type="EMBL" id="BX284603">
    <property type="protein sequence ID" value="CAA84797.1"/>
    <property type="molecule type" value="Genomic_DNA"/>
</dbReference>
<feature type="transmembrane region" description="Helical" evidence="10">
    <location>
        <begin position="108"/>
        <end position="128"/>
    </location>
</feature>
<protein>
    <submittedName>
        <fullName evidence="12">Potassium channel domain-containing protein</fullName>
    </submittedName>
</protein>
<feature type="transmembrane region" description="Helical" evidence="10">
    <location>
        <begin position="228"/>
        <end position="247"/>
    </location>
</feature>
<dbReference type="InterPro" id="IPR003280">
    <property type="entry name" value="2pore_dom_K_chnl"/>
</dbReference>
<keyword evidence="13" id="KW-1185">Reference proteome</keyword>
<name>Q19525_CAEEL</name>
<dbReference type="Bgee" id="WBGene00006661">
    <property type="expression patterns" value="Expressed in adult organism and 1 other cell type or tissue"/>
</dbReference>
<dbReference type="eggNOG" id="KOG1418">
    <property type="taxonomic scope" value="Eukaryota"/>
</dbReference>
<feature type="transmembrane region" description="Helical" evidence="10">
    <location>
        <begin position="201"/>
        <end position="222"/>
    </location>
</feature>
<dbReference type="PANTHER" id="PTHR11003:SF337">
    <property type="entry name" value="POTASSIUM CHANNEL DOMAIN-CONTAINING PROTEIN"/>
    <property type="match status" value="1"/>
</dbReference>
<dbReference type="GeneID" id="192070"/>
<keyword evidence="4 10" id="KW-1133">Transmembrane helix</keyword>
<evidence type="ECO:0000256" key="10">
    <source>
        <dbReference type="SAM" id="Phobius"/>
    </source>
</evidence>
<dbReference type="PhylomeDB" id="Q19525"/>
<dbReference type="PaxDb" id="6239-F17C8.5"/>
<keyword evidence="2 8" id="KW-0813">Transport</keyword>
<evidence type="ECO:0000256" key="2">
    <source>
        <dbReference type="ARBA" id="ARBA00022448"/>
    </source>
</evidence>
<evidence type="ECO:0000256" key="7">
    <source>
        <dbReference type="ARBA" id="ARBA00023303"/>
    </source>
</evidence>
<dbReference type="PIR" id="T21067">
    <property type="entry name" value="T21067"/>
</dbReference>
<keyword evidence="5 8" id="KW-0406">Ion transport</keyword>
<comment type="subcellular location">
    <subcellularLocation>
        <location evidence="1">Membrane</location>
        <topology evidence="1">Multi-pass membrane protein</topology>
    </subcellularLocation>
</comment>
<evidence type="ECO:0000313" key="13">
    <source>
        <dbReference type="Proteomes" id="UP000001940"/>
    </source>
</evidence>
<evidence type="ECO:0000256" key="8">
    <source>
        <dbReference type="RuleBase" id="RU003857"/>
    </source>
</evidence>
<evidence type="ECO:0000256" key="9">
    <source>
        <dbReference type="SAM" id="MobiDB-lite"/>
    </source>
</evidence>
<dbReference type="PANTHER" id="PTHR11003">
    <property type="entry name" value="POTASSIUM CHANNEL, SUBFAMILY K"/>
    <property type="match status" value="1"/>
</dbReference>
<dbReference type="AlphaFoldDB" id="Q19525"/>
<dbReference type="GO" id="GO:0005886">
    <property type="term" value="C:plasma membrane"/>
    <property type="evidence" value="ECO:0000318"/>
    <property type="project" value="GO_Central"/>
</dbReference>
<dbReference type="KEGG" id="cel:CELE_F17C8.5"/>
<dbReference type="HOGENOM" id="CLU_799818_0_0_1"/>
<accession>Q19525</accession>
<dbReference type="InterPro" id="IPR013099">
    <property type="entry name" value="K_chnl_dom"/>
</dbReference>
<gene>
    <name evidence="12 14" type="primary">twk-6</name>
    <name evidence="12" type="ORF">CELE_F17C8.5</name>
    <name evidence="14" type="ORF">F17C8.5</name>
</gene>
<dbReference type="Proteomes" id="UP000001940">
    <property type="component" value="Chromosome III"/>
</dbReference>
<evidence type="ECO:0000256" key="4">
    <source>
        <dbReference type="ARBA" id="ARBA00022989"/>
    </source>
</evidence>